<organism evidence="2 3">
    <name type="scientific">Nepenthes gracilis</name>
    <name type="common">Slender pitcher plant</name>
    <dbReference type="NCBI Taxonomy" id="150966"/>
    <lineage>
        <taxon>Eukaryota</taxon>
        <taxon>Viridiplantae</taxon>
        <taxon>Streptophyta</taxon>
        <taxon>Embryophyta</taxon>
        <taxon>Tracheophyta</taxon>
        <taxon>Spermatophyta</taxon>
        <taxon>Magnoliopsida</taxon>
        <taxon>eudicotyledons</taxon>
        <taxon>Gunneridae</taxon>
        <taxon>Pentapetalae</taxon>
        <taxon>Caryophyllales</taxon>
        <taxon>Nepenthaceae</taxon>
        <taxon>Nepenthes</taxon>
    </lineage>
</organism>
<protein>
    <submittedName>
        <fullName evidence="2">Uncharacterized protein</fullName>
    </submittedName>
</protein>
<feature type="region of interest" description="Disordered" evidence="1">
    <location>
        <begin position="27"/>
        <end position="51"/>
    </location>
</feature>
<evidence type="ECO:0000313" key="3">
    <source>
        <dbReference type="Proteomes" id="UP001279734"/>
    </source>
</evidence>
<name>A0AAD3SU59_NEPGR</name>
<dbReference type="Proteomes" id="UP001279734">
    <property type="component" value="Unassembled WGS sequence"/>
</dbReference>
<gene>
    <name evidence="2" type="ORF">Nepgr_018963</name>
</gene>
<evidence type="ECO:0000256" key="1">
    <source>
        <dbReference type="SAM" id="MobiDB-lite"/>
    </source>
</evidence>
<dbReference type="EMBL" id="BSYO01000017">
    <property type="protein sequence ID" value="GMH17122.1"/>
    <property type="molecule type" value="Genomic_DNA"/>
</dbReference>
<sequence length="102" mass="10642">MDTTSTKSWAAATAGKVASVLGVSPAKVQGMTGGEGMGRESSSGNMPKSCGKSRFVPADAIWQQRHARSRATTAYSLAAMVARVVLGDLYSFCPPSSLKLLF</sequence>
<keyword evidence="3" id="KW-1185">Reference proteome</keyword>
<proteinExistence type="predicted"/>
<dbReference type="AlphaFoldDB" id="A0AAD3SU59"/>
<reference evidence="2" key="1">
    <citation type="submission" date="2023-05" db="EMBL/GenBank/DDBJ databases">
        <title>Nepenthes gracilis genome sequencing.</title>
        <authorList>
            <person name="Fukushima K."/>
        </authorList>
    </citation>
    <scope>NUCLEOTIDE SEQUENCE</scope>
    <source>
        <strain evidence="2">SING2019-196</strain>
    </source>
</reference>
<evidence type="ECO:0000313" key="2">
    <source>
        <dbReference type="EMBL" id="GMH17122.1"/>
    </source>
</evidence>
<accession>A0AAD3SU59</accession>
<comment type="caution">
    <text evidence="2">The sequence shown here is derived from an EMBL/GenBank/DDBJ whole genome shotgun (WGS) entry which is preliminary data.</text>
</comment>